<evidence type="ECO:0000313" key="8">
    <source>
        <dbReference type="Proteomes" id="UP000270296"/>
    </source>
</evidence>
<comment type="subcellular location">
    <subcellularLocation>
        <location evidence="1">Membrane</location>
        <topology evidence="1">Multi-pass membrane protein</topology>
    </subcellularLocation>
</comment>
<accession>A0A183IJN9</accession>
<dbReference type="PANTHER" id="PTHR45951:SF3">
    <property type="entry name" value="PROTEIN DISPATCHED"/>
    <property type="match status" value="1"/>
</dbReference>
<dbReference type="GO" id="GO:0016020">
    <property type="term" value="C:membrane"/>
    <property type="evidence" value="ECO:0007669"/>
    <property type="project" value="UniProtKB-SubCell"/>
</dbReference>
<keyword evidence="8" id="KW-1185">Reference proteome</keyword>
<keyword evidence="2 6" id="KW-0812">Transmembrane</keyword>
<feature type="transmembrane region" description="Helical" evidence="6">
    <location>
        <begin position="46"/>
        <end position="66"/>
    </location>
</feature>
<dbReference type="InterPro" id="IPR052081">
    <property type="entry name" value="Dispatched_Hh_regulator"/>
</dbReference>
<keyword evidence="5" id="KW-0325">Glycoprotein</keyword>
<gene>
    <name evidence="7" type="ORF">SBAD_LOCUS3836</name>
</gene>
<evidence type="ECO:0000256" key="5">
    <source>
        <dbReference type="ARBA" id="ARBA00023180"/>
    </source>
</evidence>
<dbReference type="WBParaSite" id="SBAD_0000400601-mRNA-1">
    <property type="protein sequence ID" value="SBAD_0000400601-mRNA-1"/>
    <property type="gene ID" value="SBAD_0000400601"/>
</dbReference>
<dbReference type="GO" id="GO:0022857">
    <property type="term" value="F:transmembrane transporter activity"/>
    <property type="evidence" value="ECO:0007669"/>
    <property type="project" value="TreeGrafter"/>
</dbReference>
<dbReference type="OrthoDB" id="193905at2759"/>
<evidence type="ECO:0000256" key="2">
    <source>
        <dbReference type="ARBA" id="ARBA00022692"/>
    </source>
</evidence>
<dbReference type="Proteomes" id="UP000270296">
    <property type="component" value="Unassembled WGS sequence"/>
</dbReference>
<protein>
    <submittedName>
        <fullName evidence="9">Efflux RND transporter permease subunit</fullName>
    </submittedName>
</protein>
<dbReference type="EMBL" id="UZAM01007979">
    <property type="protein sequence ID" value="VDP02528.1"/>
    <property type="molecule type" value="Genomic_DNA"/>
</dbReference>
<evidence type="ECO:0000256" key="1">
    <source>
        <dbReference type="ARBA" id="ARBA00004141"/>
    </source>
</evidence>
<dbReference type="AlphaFoldDB" id="A0A183IJN9"/>
<evidence type="ECO:0000256" key="4">
    <source>
        <dbReference type="ARBA" id="ARBA00023136"/>
    </source>
</evidence>
<evidence type="ECO:0000256" key="3">
    <source>
        <dbReference type="ARBA" id="ARBA00022989"/>
    </source>
</evidence>
<name>A0A183IJN9_9BILA</name>
<keyword evidence="4 6" id="KW-0472">Membrane</keyword>
<reference evidence="7 8" key="2">
    <citation type="submission" date="2018-11" db="EMBL/GenBank/DDBJ databases">
        <authorList>
            <consortium name="Pathogen Informatics"/>
        </authorList>
    </citation>
    <scope>NUCLEOTIDE SEQUENCE [LARGE SCALE GENOMIC DNA]</scope>
</reference>
<organism evidence="9">
    <name type="scientific">Soboliphyme baturini</name>
    <dbReference type="NCBI Taxonomy" id="241478"/>
    <lineage>
        <taxon>Eukaryota</taxon>
        <taxon>Metazoa</taxon>
        <taxon>Ecdysozoa</taxon>
        <taxon>Nematoda</taxon>
        <taxon>Enoplea</taxon>
        <taxon>Dorylaimia</taxon>
        <taxon>Dioctophymatida</taxon>
        <taxon>Dioctophymatoidea</taxon>
        <taxon>Soboliphymatidae</taxon>
        <taxon>Soboliphyme</taxon>
    </lineage>
</organism>
<evidence type="ECO:0000313" key="9">
    <source>
        <dbReference type="WBParaSite" id="SBAD_0000400601-mRNA-1"/>
    </source>
</evidence>
<evidence type="ECO:0000313" key="7">
    <source>
        <dbReference type="EMBL" id="VDP02528.1"/>
    </source>
</evidence>
<sequence>MTTTVVRPAPTVADQTGRFASYVEKTVALSEYIRKSYALFLNDRPITVYFVTAFLLGSLTALGIHLNPLPDFSAPTLGFDTRGTVLSGRVQAWNALDEKTAYYPESNKEFFRQLPPSDVIPR</sequence>
<proteinExistence type="predicted"/>
<evidence type="ECO:0000256" key="6">
    <source>
        <dbReference type="SAM" id="Phobius"/>
    </source>
</evidence>
<dbReference type="PANTHER" id="PTHR45951">
    <property type="entry name" value="PROTEIN DISPATCHED-RELATED"/>
    <property type="match status" value="1"/>
</dbReference>
<dbReference type="GO" id="GO:0007224">
    <property type="term" value="P:smoothened signaling pathway"/>
    <property type="evidence" value="ECO:0007669"/>
    <property type="project" value="TreeGrafter"/>
</dbReference>
<reference evidence="9" key="1">
    <citation type="submission" date="2016-06" db="UniProtKB">
        <authorList>
            <consortium name="WormBaseParasite"/>
        </authorList>
    </citation>
    <scope>IDENTIFICATION</scope>
</reference>
<keyword evidence="3 6" id="KW-1133">Transmembrane helix</keyword>